<dbReference type="Pfam" id="PF13610">
    <property type="entry name" value="DDE_Tnp_IS240"/>
    <property type="match status" value="1"/>
</dbReference>
<evidence type="ECO:0000313" key="6">
    <source>
        <dbReference type="EMBL" id="MDR6903860.1"/>
    </source>
</evidence>
<dbReference type="PANTHER" id="PTHR35528:SF3">
    <property type="entry name" value="BLL1675 PROTEIN"/>
    <property type="match status" value="1"/>
</dbReference>
<protein>
    <submittedName>
        <fullName evidence="6">Transposase-like protein</fullName>
    </submittedName>
</protein>
<evidence type="ECO:0000256" key="2">
    <source>
        <dbReference type="ARBA" id="ARBA00022578"/>
    </source>
</evidence>
<dbReference type="InterPro" id="IPR036397">
    <property type="entry name" value="RNaseH_sf"/>
</dbReference>
<evidence type="ECO:0000256" key="3">
    <source>
        <dbReference type="ARBA" id="ARBA00023125"/>
    </source>
</evidence>
<dbReference type="InterPro" id="IPR047930">
    <property type="entry name" value="Transpos_IS6"/>
</dbReference>
<comment type="caution">
    <text evidence="6">The sequence shown here is derived from an EMBL/GenBank/DDBJ whole genome shotgun (WGS) entry which is preliminary data.</text>
</comment>
<dbReference type="NCBIfam" id="NF033587">
    <property type="entry name" value="transpos_IS6"/>
    <property type="match status" value="1"/>
</dbReference>
<evidence type="ECO:0000259" key="5">
    <source>
        <dbReference type="Pfam" id="PF13610"/>
    </source>
</evidence>
<keyword evidence="7" id="KW-1185">Reference proteome</keyword>
<dbReference type="Gene3D" id="3.30.420.10">
    <property type="entry name" value="Ribonuclease H-like superfamily/Ribonuclease H"/>
    <property type="match status" value="1"/>
</dbReference>
<dbReference type="InterPro" id="IPR052183">
    <property type="entry name" value="IS_Transposase"/>
</dbReference>
<dbReference type="SUPFAM" id="SSF53098">
    <property type="entry name" value="Ribonuclease H-like"/>
    <property type="match status" value="1"/>
</dbReference>
<dbReference type="PANTHER" id="PTHR35528">
    <property type="entry name" value="BLL1675 PROTEIN"/>
    <property type="match status" value="1"/>
</dbReference>
<reference evidence="6 7" key="1">
    <citation type="submission" date="2023-07" db="EMBL/GenBank/DDBJ databases">
        <title>Sorghum-associated microbial communities from plants grown in Nebraska, USA.</title>
        <authorList>
            <person name="Schachtman D."/>
        </authorList>
    </citation>
    <scope>NUCLEOTIDE SEQUENCE [LARGE SCALE GENOMIC DNA]</scope>
    <source>
        <strain evidence="6 7">3199</strain>
    </source>
</reference>
<comment type="function">
    <text evidence="1">Involved in the transposition of the insertion sequence.</text>
</comment>
<feature type="domain" description="DDE" evidence="5">
    <location>
        <begin position="1"/>
        <end position="135"/>
    </location>
</feature>
<keyword evidence="3" id="KW-0238">DNA-binding</keyword>
<dbReference type="EMBL" id="JAVDUP010000010">
    <property type="protein sequence ID" value="MDR6903860.1"/>
    <property type="molecule type" value="Genomic_DNA"/>
</dbReference>
<evidence type="ECO:0000313" key="7">
    <source>
        <dbReference type="Proteomes" id="UP001250791"/>
    </source>
</evidence>
<dbReference type="Proteomes" id="UP001250791">
    <property type="component" value="Unassembled WGS sequence"/>
</dbReference>
<organism evidence="6 7">
    <name type="scientific">Rhizobium miluonense</name>
    <dbReference type="NCBI Taxonomy" id="411945"/>
    <lineage>
        <taxon>Bacteria</taxon>
        <taxon>Pseudomonadati</taxon>
        <taxon>Pseudomonadota</taxon>
        <taxon>Alphaproteobacteria</taxon>
        <taxon>Hyphomicrobiales</taxon>
        <taxon>Rhizobiaceae</taxon>
        <taxon>Rhizobium/Agrobacterium group</taxon>
        <taxon>Rhizobium</taxon>
    </lineage>
</organism>
<dbReference type="InterPro" id="IPR012337">
    <property type="entry name" value="RNaseH-like_sf"/>
</dbReference>
<sequence length="153" mass="17770">MDETYIQVKGKWTYFYRAVDKFGKTLDFMLSEHRDEAAASAFFARMIENNGWPEKVVIDKSGANFVGLQNMNWILLLQGWFWLIEILQVKYLNNMIEQDHRFIKKLTRPMKGFKSFQSASATLDGIEVAHMIRKRQFSASDQSAFQQFAALAA</sequence>
<evidence type="ECO:0000256" key="4">
    <source>
        <dbReference type="ARBA" id="ARBA00023172"/>
    </source>
</evidence>
<keyword evidence="2" id="KW-0815">Transposition</keyword>
<dbReference type="InterPro" id="IPR032874">
    <property type="entry name" value="DDE_dom"/>
</dbReference>
<proteinExistence type="predicted"/>
<evidence type="ECO:0000256" key="1">
    <source>
        <dbReference type="ARBA" id="ARBA00002286"/>
    </source>
</evidence>
<keyword evidence="4" id="KW-0233">DNA recombination</keyword>
<gene>
    <name evidence="6" type="ORF">J2W52_005493</name>
</gene>
<accession>A0ABU1SXZ7</accession>
<name>A0ABU1SXZ7_9HYPH</name>